<dbReference type="CDD" id="cd00096">
    <property type="entry name" value="Ig"/>
    <property type="match status" value="1"/>
</dbReference>
<reference evidence="7" key="1">
    <citation type="submission" date="2016-04" db="UniProtKB">
        <authorList>
            <consortium name="WormBaseParasite"/>
        </authorList>
    </citation>
    <scope>IDENTIFICATION</scope>
</reference>
<protein>
    <submittedName>
        <fullName evidence="7">Ig-like domain-containing protein</fullName>
    </submittedName>
</protein>
<feature type="compositionally biased region" description="Polar residues" evidence="2">
    <location>
        <begin position="585"/>
        <end position="606"/>
    </location>
</feature>
<dbReference type="SUPFAM" id="SSF48726">
    <property type="entry name" value="Immunoglobulin"/>
    <property type="match status" value="10"/>
</dbReference>
<feature type="domain" description="Ig-like" evidence="4">
    <location>
        <begin position="1296"/>
        <end position="1384"/>
    </location>
</feature>
<sequence length="1553" mass="173441">MDRRPNDDTAPRSEQRELRVEIDGNGWNGMPSPRRVATAPSSPSTAFRTDREAIFRSGNATVLETHVIKAYRVLSSDMPTLVVEVVSEPPAIFEWFCNDRPVQQDRRRFRARHGLNITTLTVKEPEQGVYKCTARNPAGVSTSYGYITVNFEHQNDDWTIVEKSMATEEGQTSVTIHRAPRFINQVPNLTIQPGSQAVIDVEVDAVPPARFLWTVNGREYRESSSNVEFHYPSPNRCVAKFALPVSGEYKVVASNLFGSAMSCGYLEIHKGAIPSKQMRPPLIPGEHLSRNMMTTNRHSGSAGPGEQETVQTSQTVDVYEMNYSQRSSSVPRGVRHLERHVERPHPSTRNIPVERLRAELGSKLPDRLPRSLYKTRSEGCDRDLPHPPKFFTTLPSQITLKPKEKLVLSVGVSANPRAQFMWDVNGFEVRSTKNITLMNEQNRSTLVVQPPVKQGNYTVTAFNDHGKESVTTKVVHEVHETYSISEEIQKGVKIEASTRSDIVVESSVTVTSRNEDERETLNGISSTPSKTSVKETRNIEPIHTAAAQEIPITKKEIEKVRETINEVEMWGQMVNGLTPRAERANGSSTHKISETSPLTKSVSISRSQENIPRKPILLSAPSQNIHVGIGETLNLEVRVDCTPPATFCWYVNNFEVKNGPLTSISQPHESVSVASFSKPVTGYYKVVASNSLGEVTAITKVISEVLMEEQKERTVIASVEKPGMFAVGKKPTINIRDDLPKPPRLIEKLPTMLKINFTDPITFRVTVDAVPEATFLWLLNNFELKQSSNVLIKRIAANVSELSLQIGQHGRYDVIAKNPLGQDSCSCKVIVEHRSEPHIAPTPFFINPLLPETSTYHGEETKFEVLVSGTPPFKFTWLLNGMEIKDEEESKVSTEGNRAMLILRKPLENGNVVEVNVENENGSARSKTVIKLVSQVTDRADDKVVIDKAPVFVEKLENQDMVEGDTLKCRVKVNDESGPCTFEWYANELRITSGDQVLIESSGHESSLLIKNIGDMNDVKVSAVAYNQHGTSITSANLNVAKRLDESFEMVSGDLPEEIAPRIIEPLHSASFIQGQPMLLRCRIEAVPSAVIMWHKDDINIEEWVINKDVVTRVLPGGICEMMNPEVCLEDTGLYKCTATNSHGTAETAAFVHDEVELLSSEKYEFHEFSDGALILTVYTPSESDNGAYTCKAESVHGMSNSSCEVLIPKKTIITEKMTESSKQTTTVVEERHEVIEENKEDYVATTEITKREEEYKLLVKVADSVASALVANVFVTAVHEAVKRIEEELSATTIPRFESSIERCVVKENETLTITTAVSGVPTPFIEWYFEDEKLYVTNRISMGYENKVATLILKNITQVQEGTYYCRATNSHGTTVLPTQVKVITENAGDTVRITLAKYNKQDKLEQVVANISAHHKDEQLEEIVRYTESQKATVSAKFLSTPTNIKIVQLTERAVQASQQVAHGVQKAVERVEFVTEQSVEQAVQTTEQEHYPPVPPPRKRLSKEQKDVSVVVQKEPTSIMTADRRDIPAVSIFTAYFLLAVLIYLSRHF</sequence>
<evidence type="ECO:0000313" key="5">
    <source>
        <dbReference type="EMBL" id="VDM59213.1"/>
    </source>
</evidence>
<evidence type="ECO:0000256" key="3">
    <source>
        <dbReference type="SAM" id="Phobius"/>
    </source>
</evidence>
<proteinExistence type="predicted"/>
<dbReference type="FunFam" id="2.60.40.10:FF:000107">
    <property type="entry name" value="Myosin, light chain kinase a"/>
    <property type="match status" value="1"/>
</dbReference>
<feature type="region of interest" description="Disordered" evidence="2">
    <location>
        <begin position="510"/>
        <end position="535"/>
    </location>
</feature>
<dbReference type="SMART" id="SM00409">
    <property type="entry name" value="IG"/>
    <property type="match status" value="6"/>
</dbReference>
<evidence type="ECO:0000256" key="1">
    <source>
        <dbReference type="ARBA" id="ARBA00023319"/>
    </source>
</evidence>
<feature type="transmembrane region" description="Helical" evidence="3">
    <location>
        <begin position="1531"/>
        <end position="1549"/>
    </location>
</feature>
<evidence type="ECO:0000256" key="2">
    <source>
        <dbReference type="SAM" id="MobiDB-lite"/>
    </source>
</evidence>
<evidence type="ECO:0000313" key="6">
    <source>
        <dbReference type="Proteomes" id="UP000267027"/>
    </source>
</evidence>
<feature type="domain" description="Ig-like" evidence="4">
    <location>
        <begin position="388"/>
        <end position="475"/>
    </location>
</feature>
<dbReference type="InterPro" id="IPR013783">
    <property type="entry name" value="Ig-like_fold"/>
</dbReference>
<dbReference type="InterPro" id="IPR013098">
    <property type="entry name" value="Ig_I-set"/>
</dbReference>
<dbReference type="Pfam" id="PF07679">
    <property type="entry name" value="I-set"/>
    <property type="match status" value="8"/>
</dbReference>
<feature type="domain" description="Ig-like" evidence="4">
    <location>
        <begin position="1061"/>
        <end position="1153"/>
    </location>
</feature>
<dbReference type="OrthoDB" id="5969272at2759"/>
<name>A0A158PIJ2_ANGCS</name>
<dbReference type="Gene3D" id="2.60.40.10">
    <property type="entry name" value="Immunoglobulins"/>
    <property type="match status" value="10"/>
</dbReference>
<dbReference type="OMA" id="DEYNIVY"/>
<dbReference type="InterPro" id="IPR003598">
    <property type="entry name" value="Ig_sub2"/>
</dbReference>
<reference evidence="5 6" key="2">
    <citation type="submission" date="2018-11" db="EMBL/GenBank/DDBJ databases">
        <authorList>
            <consortium name="Pathogen Informatics"/>
        </authorList>
    </citation>
    <scope>NUCLEOTIDE SEQUENCE [LARGE SCALE GENOMIC DNA]</scope>
    <source>
        <strain evidence="5 6">Costa Rica</strain>
    </source>
</reference>
<dbReference type="STRING" id="334426.A0A158PIJ2"/>
<keyword evidence="3" id="KW-1133">Transmembrane helix</keyword>
<feature type="domain" description="Ig-like" evidence="4">
    <location>
        <begin position="950"/>
        <end position="1039"/>
    </location>
</feature>
<dbReference type="PANTHER" id="PTHR47633">
    <property type="entry name" value="IMMUNOGLOBULIN"/>
    <property type="match status" value="1"/>
</dbReference>
<feature type="region of interest" description="Disordered" evidence="2">
    <location>
        <begin position="1488"/>
        <end position="1511"/>
    </location>
</feature>
<feature type="domain" description="Ig-like" evidence="4">
    <location>
        <begin position="43"/>
        <end position="148"/>
    </location>
</feature>
<dbReference type="InterPro" id="IPR003599">
    <property type="entry name" value="Ig_sub"/>
</dbReference>
<dbReference type="Proteomes" id="UP000267027">
    <property type="component" value="Unassembled WGS sequence"/>
</dbReference>
<accession>A0A158PIJ2</accession>
<feature type="compositionally biased region" description="Basic and acidic residues" evidence="2">
    <location>
        <begin position="1"/>
        <end position="22"/>
    </location>
</feature>
<dbReference type="SMART" id="SM00408">
    <property type="entry name" value="IGc2"/>
    <property type="match status" value="2"/>
</dbReference>
<dbReference type="InterPro" id="IPR036179">
    <property type="entry name" value="Ig-like_dom_sf"/>
</dbReference>
<evidence type="ECO:0000313" key="7">
    <source>
        <dbReference type="WBParaSite" id="ACOC_0000762701-mRNA-1"/>
    </source>
</evidence>
<dbReference type="EMBL" id="UYYA01004059">
    <property type="protein sequence ID" value="VDM59213.1"/>
    <property type="molecule type" value="Genomic_DNA"/>
</dbReference>
<keyword evidence="6" id="KW-1185">Reference proteome</keyword>
<feature type="domain" description="Ig-like" evidence="4">
    <location>
        <begin position="837"/>
        <end position="930"/>
    </location>
</feature>
<gene>
    <name evidence="5" type="ORF">ACOC_LOCUS7628</name>
</gene>
<evidence type="ECO:0000259" key="4">
    <source>
        <dbReference type="PROSITE" id="PS50835"/>
    </source>
</evidence>
<feature type="region of interest" description="Disordered" evidence="2">
    <location>
        <begin position="581"/>
        <end position="606"/>
    </location>
</feature>
<dbReference type="PROSITE" id="PS50835">
    <property type="entry name" value="IG_LIKE"/>
    <property type="match status" value="6"/>
</dbReference>
<keyword evidence="3" id="KW-0812">Transmembrane</keyword>
<dbReference type="WBParaSite" id="ACOC_0000762701-mRNA-1">
    <property type="protein sequence ID" value="ACOC_0000762701-mRNA-1"/>
    <property type="gene ID" value="ACOC_0000762701"/>
</dbReference>
<feature type="region of interest" description="Disordered" evidence="2">
    <location>
        <begin position="1"/>
        <end position="45"/>
    </location>
</feature>
<keyword evidence="3" id="KW-0472">Membrane</keyword>
<feature type="compositionally biased region" description="Polar residues" evidence="2">
    <location>
        <begin position="522"/>
        <end position="531"/>
    </location>
</feature>
<organism evidence="7">
    <name type="scientific">Angiostrongylus costaricensis</name>
    <name type="common">Nematode worm</name>
    <dbReference type="NCBI Taxonomy" id="334426"/>
    <lineage>
        <taxon>Eukaryota</taxon>
        <taxon>Metazoa</taxon>
        <taxon>Ecdysozoa</taxon>
        <taxon>Nematoda</taxon>
        <taxon>Chromadorea</taxon>
        <taxon>Rhabditida</taxon>
        <taxon>Rhabditina</taxon>
        <taxon>Rhabditomorpha</taxon>
        <taxon>Strongyloidea</taxon>
        <taxon>Metastrongylidae</taxon>
        <taxon>Angiostrongylus</taxon>
    </lineage>
</organism>
<keyword evidence="1" id="KW-0393">Immunoglobulin domain</keyword>
<dbReference type="InterPro" id="IPR007110">
    <property type="entry name" value="Ig-like_dom"/>
</dbReference>